<dbReference type="GO" id="GO:0070967">
    <property type="term" value="F:coenzyme F420 binding"/>
    <property type="evidence" value="ECO:0007669"/>
    <property type="project" value="TreeGrafter"/>
</dbReference>
<dbReference type="InterPro" id="IPR011576">
    <property type="entry name" value="Pyridox_Oxase_N"/>
</dbReference>
<comment type="caution">
    <text evidence="4">The sequence shown here is derived from an EMBL/GenBank/DDBJ whole genome shotgun (WGS) entry which is preliminary data.</text>
</comment>
<organism evidence="4 5">
    <name type="scientific">Muricoccus pecuniae</name>
    <dbReference type="NCBI Taxonomy" id="693023"/>
    <lineage>
        <taxon>Bacteria</taxon>
        <taxon>Pseudomonadati</taxon>
        <taxon>Pseudomonadota</taxon>
        <taxon>Alphaproteobacteria</taxon>
        <taxon>Acetobacterales</taxon>
        <taxon>Roseomonadaceae</taxon>
        <taxon>Muricoccus</taxon>
    </lineage>
</organism>
<dbReference type="AlphaFoldDB" id="A0A840YKC7"/>
<evidence type="ECO:0000256" key="1">
    <source>
        <dbReference type="ARBA" id="ARBA00023002"/>
    </source>
</evidence>
<keyword evidence="1" id="KW-0560">Oxidoreductase</keyword>
<reference evidence="4 5" key="1">
    <citation type="submission" date="2020-08" db="EMBL/GenBank/DDBJ databases">
        <title>Genomic Encyclopedia of Type Strains, Phase IV (KMG-IV): sequencing the most valuable type-strain genomes for metagenomic binning, comparative biology and taxonomic classification.</title>
        <authorList>
            <person name="Goeker M."/>
        </authorList>
    </citation>
    <scope>NUCLEOTIDE SEQUENCE [LARGE SCALE GENOMIC DNA]</scope>
    <source>
        <strain evidence="4 5">DSM 25622</strain>
    </source>
</reference>
<protein>
    <recommendedName>
        <fullName evidence="3">Pyridoxamine 5'-phosphate oxidase N-terminal domain-containing protein</fullName>
    </recommendedName>
</protein>
<feature type="compositionally biased region" description="Basic and acidic residues" evidence="2">
    <location>
        <begin position="1"/>
        <end position="15"/>
    </location>
</feature>
<evidence type="ECO:0000259" key="3">
    <source>
        <dbReference type="Pfam" id="PF01243"/>
    </source>
</evidence>
<evidence type="ECO:0000313" key="5">
    <source>
        <dbReference type="Proteomes" id="UP000580654"/>
    </source>
</evidence>
<dbReference type="InterPro" id="IPR012349">
    <property type="entry name" value="Split_barrel_FMN-bd"/>
</dbReference>
<proteinExistence type="predicted"/>
<dbReference type="InterPro" id="IPR052019">
    <property type="entry name" value="F420H2_bilvrd_red/Heme_oxyg"/>
</dbReference>
<feature type="region of interest" description="Disordered" evidence="2">
    <location>
        <begin position="1"/>
        <end position="54"/>
    </location>
</feature>
<dbReference type="SUPFAM" id="SSF50475">
    <property type="entry name" value="FMN-binding split barrel"/>
    <property type="match status" value="1"/>
</dbReference>
<sequence>MAEAGRGERAGKASEDMGAGAASGNTEAGAASENMEAGPASENMEAGPASGEMEARRAEWGLQARRLMRGAASAVLATLGKDGQPHAALVTPALAPDGAVLLLLSTLSEHTRQLMRDPRCCILFQGAAEDENPQTTPRVSVDGVAEKVEDEALKAVWLARHPYAEPYSGFTDFALWRMEPKGGLMVLGFGRAHRLRAAEFRPAEGEEA</sequence>
<feature type="domain" description="Pyridoxamine 5'-phosphate oxidase N-terminal" evidence="3">
    <location>
        <begin position="64"/>
        <end position="181"/>
    </location>
</feature>
<gene>
    <name evidence="4" type="ORF">FHS87_002936</name>
</gene>
<dbReference type="GO" id="GO:0005829">
    <property type="term" value="C:cytosol"/>
    <property type="evidence" value="ECO:0007669"/>
    <property type="project" value="TreeGrafter"/>
</dbReference>
<evidence type="ECO:0000313" key="4">
    <source>
        <dbReference type="EMBL" id="MBB5694883.1"/>
    </source>
</evidence>
<keyword evidence="5" id="KW-1185">Reference proteome</keyword>
<dbReference type="GO" id="GO:0016627">
    <property type="term" value="F:oxidoreductase activity, acting on the CH-CH group of donors"/>
    <property type="evidence" value="ECO:0007669"/>
    <property type="project" value="TreeGrafter"/>
</dbReference>
<evidence type="ECO:0000256" key="2">
    <source>
        <dbReference type="SAM" id="MobiDB-lite"/>
    </source>
</evidence>
<dbReference type="EMBL" id="JACIJD010000013">
    <property type="protein sequence ID" value="MBB5694883.1"/>
    <property type="molecule type" value="Genomic_DNA"/>
</dbReference>
<dbReference type="PANTHER" id="PTHR35176">
    <property type="entry name" value="HEME OXYGENASE HI_0854-RELATED"/>
    <property type="match status" value="1"/>
</dbReference>
<dbReference type="Gene3D" id="2.30.110.10">
    <property type="entry name" value="Electron Transport, Fmn-binding Protein, Chain A"/>
    <property type="match status" value="1"/>
</dbReference>
<dbReference type="Proteomes" id="UP000580654">
    <property type="component" value="Unassembled WGS sequence"/>
</dbReference>
<dbReference type="RefSeq" id="WP_246418418.1">
    <property type="nucleotide sequence ID" value="NZ_JACIJD010000013.1"/>
</dbReference>
<accession>A0A840YKC7</accession>
<name>A0A840YKC7_9PROT</name>
<dbReference type="PANTHER" id="PTHR35176:SF6">
    <property type="entry name" value="HEME OXYGENASE HI_0854-RELATED"/>
    <property type="match status" value="1"/>
</dbReference>
<dbReference type="Pfam" id="PF01243">
    <property type="entry name" value="PNPOx_N"/>
    <property type="match status" value="1"/>
</dbReference>